<evidence type="ECO:0000313" key="4">
    <source>
        <dbReference type="EMBL" id="PJE62399.1"/>
    </source>
</evidence>
<comment type="similarity">
    <text evidence="1">Belongs to the LytR/CpsA/Psr (LCP) family.</text>
</comment>
<evidence type="ECO:0000256" key="2">
    <source>
        <dbReference type="SAM" id="Phobius"/>
    </source>
</evidence>
<dbReference type="EMBL" id="PFED01000211">
    <property type="protein sequence ID" value="PJE62399.1"/>
    <property type="molecule type" value="Genomic_DNA"/>
</dbReference>
<keyword evidence="2" id="KW-1133">Transmembrane helix</keyword>
<organism evidence="4 5">
    <name type="scientific">Candidatus Roizmanbacteria bacterium CG10_big_fil_rev_8_21_14_0_10_39_6</name>
    <dbReference type="NCBI Taxonomy" id="1974853"/>
    <lineage>
        <taxon>Bacteria</taxon>
        <taxon>Candidatus Roizmaniibacteriota</taxon>
    </lineage>
</organism>
<name>A0A2M8KR69_9BACT</name>
<dbReference type="InterPro" id="IPR050922">
    <property type="entry name" value="LytR/CpsA/Psr_CW_biosynth"/>
</dbReference>
<dbReference type="PANTHER" id="PTHR33392">
    <property type="entry name" value="POLYISOPRENYL-TEICHOIC ACID--PEPTIDOGLYCAN TEICHOIC ACID TRANSFERASE TAGU"/>
    <property type="match status" value="1"/>
</dbReference>
<protein>
    <recommendedName>
        <fullName evidence="3">Cell envelope-related transcriptional attenuator domain-containing protein</fullName>
    </recommendedName>
</protein>
<evidence type="ECO:0000259" key="3">
    <source>
        <dbReference type="Pfam" id="PF03816"/>
    </source>
</evidence>
<dbReference type="Pfam" id="PF03816">
    <property type="entry name" value="LytR_cpsA_psr"/>
    <property type="match status" value="1"/>
</dbReference>
<dbReference type="NCBIfam" id="TIGR00350">
    <property type="entry name" value="lytR_cpsA_psr"/>
    <property type="match status" value="1"/>
</dbReference>
<evidence type="ECO:0000256" key="1">
    <source>
        <dbReference type="ARBA" id="ARBA00006068"/>
    </source>
</evidence>
<feature type="transmembrane region" description="Helical" evidence="2">
    <location>
        <begin position="12"/>
        <end position="30"/>
    </location>
</feature>
<dbReference type="AlphaFoldDB" id="A0A2M8KR69"/>
<feature type="domain" description="Cell envelope-related transcriptional attenuator" evidence="3">
    <location>
        <begin position="74"/>
        <end position="276"/>
    </location>
</feature>
<accession>A0A2M8KR69</accession>
<sequence>MYTSRTGNKLLSKTAIVLAICIGMLAFFIISRISKMYSKVYTSDTVTQVPLKKTEYSIALLGYGGGVHEGTFLTDSIMIVRVDTLEKRTQLISIPRDLWVKVPTKSKKPFYSKINSVYQMGFYTNNYPDVAFSPNEEQPGAQLVKHILSNATGFSIDRYVAIDFDGFTKVVDLLGGVDVDVAITFDDYEYPVEGMEIDLCGKQPEDLPELEKIATESPELAFPCRYEHLHFDKGMTTMNGETALKFVRSRHSLQDGSDFGRSARQQLFMEAVAKKTFAIGSVPKLLPLLDEVSNHVRTDISLTEMQKFGKELFSMKDYSSQRVVLSLDNVLKDTYSNDGQYILIPRSGINNWSIVHTLLHKVIATPTVKTKK</sequence>
<proteinExistence type="inferred from homology"/>
<comment type="caution">
    <text evidence="4">The sequence shown here is derived from an EMBL/GenBank/DDBJ whole genome shotgun (WGS) entry which is preliminary data.</text>
</comment>
<reference evidence="5" key="1">
    <citation type="submission" date="2017-09" db="EMBL/GenBank/DDBJ databases">
        <title>Depth-based differentiation of microbial function through sediment-hosted aquifers and enrichment of novel symbionts in the deep terrestrial subsurface.</title>
        <authorList>
            <person name="Probst A.J."/>
            <person name="Ladd B."/>
            <person name="Jarett J.K."/>
            <person name="Geller-Mcgrath D.E."/>
            <person name="Sieber C.M.K."/>
            <person name="Emerson J.B."/>
            <person name="Anantharaman K."/>
            <person name="Thomas B.C."/>
            <person name="Malmstrom R."/>
            <person name="Stieglmeier M."/>
            <person name="Klingl A."/>
            <person name="Woyke T."/>
            <person name="Ryan C.M."/>
            <person name="Banfield J.F."/>
        </authorList>
    </citation>
    <scope>NUCLEOTIDE SEQUENCE [LARGE SCALE GENOMIC DNA]</scope>
</reference>
<keyword evidence="2" id="KW-0472">Membrane</keyword>
<dbReference type="InterPro" id="IPR004474">
    <property type="entry name" value="LytR_CpsA_psr"/>
</dbReference>
<dbReference type="Gene3D" id="3.40.630.190">
    <property type="entry name" value="LCP protein"/>
    <property type="match status" value="1"/>
</dbReference>
<evidence type="ECO:0000313" key="5">
    <source>
        <dbReference type="Proteomes" id="UP000229554"/>
    </source>
</evidence>
<keyword evidence="2" id="KW-0812">Transmembrane</keyword>
<dbReference type="Proteomes" id="UP000229554">
    <property type="component" value="Unassembled WGS sequence"/>
</dbReference>
<gene>
    <name evidence="4" type="ORF">COU88_05200</name>
</gene>
<dbReference type="PANTHER" id="PTHR33392:SF6">
    <property type="entry name" value="POLYISOPRENYL-TEICHOIC ACID--PEPTIDOGLYCAN TEICHOIC ACID TRANSFERASE TAGU"/>
    <property type="match status" value="1"/>
</dbReference>